<feature type="compositionally biased region" description="Acidic residues" evidence="2">
    <location>
        <begin position="101"/>
        <end position="111"/>
    </location>
</feature>
<dbReference type="GO" id="GO:0030041">
    <property type="term" value="P:actin filament polymerization"/>
    <property type="evidence" value="ECO:0007669"/>
    <property type="project" value="TreeGrafter"/>
</dbReference>
<feature type="compositionally biased region" description="Basic and acidic residues" evidence="2">
    <location>
        <begin position="242"/>
        <end position="287"/>
    </location>
</feature>
<dbReference type="PANTHER" id="PTHR13015:SF0">
    <property type="entry name" value="WASH COMPLEX SUBUNIT 3"/>
    <property type="match status" value="1"/>
</dbReference>
<evidence type="ECO:0000313" key="5">
    <source>
        <dbReference type="Proteomes" id="UP000310200"/>
    </source>
</evidence>
<dbReference type="InterPro" id="IPR019309">
    <property type="entry name" value="WASHC3"/>
</dbReference>
<dbReference type="Gene3D" id="1.20.5.110">
    <property type="match status" value="1"/>
</dbReference>
<accession>A0A4S2JNB8</accession>
<organism evidence="4 5">
    <name type="scientific">Temnothorax longispinosus</name>
    <dbReference type="NCBI Taxonomy" id="300112"/>
    <lineage>
        <taxon>Eukaryota</taxon>
        <taxon>Metazoa</taxon>
        <taxon>Ecdysozoa</taxon>
        <taxon>Arthropoda</taxon>
        <taxon>Hexapoda</taxon>
        <taxon>Insecta</taxon>
        <taxon>Pterygota</taxon>
        <taxon>Neoptera</taxon>
        <taxon>Endopterygota</taxon>
        <taxon>Hymenoptera</taxon>
        <taxon>Apocrita</taxon>
        <taxon>Aculeata</taxon>
        <taxon>Formicoidea</taxon>
        <taxon>Formicidae</taxon>
        <taxon>Myrmicinae</taxon>
        <taxon>Temnothorax</taxon>
    </lineage>
</organism>
<comment type="similarity">
    <text evidence="1">Belongs to the CCDC53 family.</text>
</comment>
<keyword evidence="3" id="KW-0812">Transmembrane</keyword>
<feature type="region of interest" description="Disordered" evidence="2">
    <location>
        <begin position="241"/>
        <end position="353"/>
    </location>
</feature>
<dbReference type="STRING" id="300112.A0A4S2JNB8"/>
<evidence type="ECO:0000256" key="2">
    <source>
        <dbReference type="SAM" id="MobiDB-lite"/>
    </source>
</evidence>
<dbReference type="Pfam" id="PF10152">
    <property type="entry name" value="CCDC53"/>
    <property type="match status" value="1"/>
</dbReference>
<evidence type="ECO:0000256" key="3">
    <source>
        <dbReference type="SAM" id="Phobius"/>
    </source>
</evidence>
<dbReference type="GO" id="GO:0006887">
    <property type="term" value="P:exocytosis"/>
    <property type="evidence" value="ECO:0007669"/>
    <property type="project" value="TreeGrafter"/>
</dbReference>
<name>A0A4S2JNB8_9HYME</name>
<evidence type="ECO:0000313" key="4">
    <source>
        <dbReference type="EMBL" id="TGZ37701.1"/>
    </source>
</evidence>
<dbReference type="GO" id="GO:0071203">
    <property type="term" value="C:WASH complex"/>
    <property type="evidence" value="ECO:0007669"/>
    <property type="project" value="InterPro"/>
</dbReference>
<dbReference type="PANTHER" id="PTHR13015">
    <property type="entry name" value="PROTEIN AD-016-RELATED"/>
    <property type="match status" value="1"/>
</dbReference>
<gene>
    <name evidence="4" type="ORF">DBV15_02957</name>
</gene>
<feature type="compositionally biased region" description="Basic and acidic residues" evidence="2">
    <location>
        <begin position="112"/>
        <end position="123"/>
    </location>
</feature>
<keyword evidence="3" id="KW-1133">Transmembrane helix</keyword>
<feature type="region of interest" description="Disordered" evidence="2">
    <location>
        <begin position="79"/>
        <end position="123"/>
    </location>
</feature>
<dbReference type="AlphaFoldDB" id="A0A4S2JNB8"/>
<feature type="transmembrane region" description="Helical" evidence="3">
    <location>
        <begin position="175"/>
        <end position="208"/>
    </location>
</feature>
<reference evidence="4 5" key="1">
    <citation type="journal article" date="2019" name="Philos. Trans. R. Soc. Lond., B, Biol. Sci.">
        <title>Ant behaviour and brain gene expression of defending hosts depend on the ecological success of the intruding social parasite.</title>
        <authorList>
            <person name="Kaur R."/>
            <person name="Stoldt M."/>
            <person name="Jongepier E."/>
            <person name="Feldmeyer B."/>
            <person name="Menzel F."/>
            <person name="Bornberg-Bauer E."/>
            <person name="Foitzik S."/>
        </authorList>
    </citation>
    <scope>NUCLEOTIDE SEQUENCE [LARGE SCALE GENOMIC DNA]</scope>
    <source>
        <tissue evidence="4">Whole body</tissue>
    </source>
</reference>
<feature type="compositionally biased region" description="Acidic residues" evidence="2">
    <location>
        <begin position="288"/>
        <end position="353"/>
    </location>
</feature>
<sequence length="353" mass="38958">MSDYKIPIIEPTIDYAKVPPINQKRTVSFINHFITHTVTFLNKFSLSCEERLFDFENKLQKLEASLEILESRLSSIPGLEQERHKESSNVNENDTSKLEEVEVSEVDEPDSSEAKPKDEEKVVQSAVKDPRYEKYFKMLHVGVPKQAVKLKMELEGLDSSILDGLMYMSINLLSLRAAAAAAAAAAAVVVVAAAVAANAAAAAALSYFTGVGGVQLESRSRAIWIIDAHAESSIQPAMSTKENNEVAVEKVTENDKASADAKCDIKGIKRPAEEKNEETKKQKKEENGDGEVEEEEIEEEIEEEEEVDGDGEEDDDDDDIPEGEEDLEEGEDEEDDDAEGEVEGEVEDDEDDA</sequence>
<keyword evidence="3" id="KW-0472">Membrane</keyword>
<keyword evidence="5" id="KW-1185">Reference proteome</keyword>
<protein>
    <recommendedName>
        <fullName evidence="6">WASH complex subunit CCDC53</fullName>
    </recommendedName>
</protein>
<dbReference type="Proteomes" id="UP000310200">
    <property type="component" value="Unassembled WGS sequence"/>
</dbReference>
<comment type="caution">
    <text evidence="4">The sequence shown here is derived from an EMBL/GenBank/DDBJ whole genome shotgun (WGS) entry which is preliminary data.</text>
</comment>
<dbReference type="EMBL" id="QBLH01003519">
    <property type="protein sequence ID" value="TGZ37701.1"/>
    <property type="molecule type" value="Genomic_DNA"/>
</dbReference>
<evidence type="ECO:0008006" key="6">
    <source>
        <dbReference type="Google" id="ProtNLM"/>
    </source>
</evidence>
<evidence type="ECO:0000256" key="1">
    <source>
        <dbReference type="ARBA" id="ARBA00006290"/>
    </source>
</evidence>
<proteinExistence type="inferred from homology"/>